<dbReference type="AlphaFoldDB" id="A0A8C2PBZ9"/>
<dbReference type="InterPro" id="IPR022775">
    <property type="entry name" value="AP_mu_sigma_su"/>
</dbReference>
<keyword evidence="6" id="KW-0333">Golgi apparatus</keyword>
<evidence type="ECO:0000256" key="9">
    <source>
        <dbReference type="ARBA" id="ARBA00025605"/>
    </source>
</evidence>
<dbReference type="InterPro" id="IPR011012">
    <property type="entry name" value="Longin-like_dom_sf"/>
</dbReference>
<dbReference type="GO" id="GO:0005794">
    <property type="term" value="C:Golgi apparatus"/>
    <property type="evidence" value="ECO:0007669"/>
    <property type="project" value="UniProtKB-SubCell"/>
</dbReference>
<keyword evidence="8" id="KW-0968">Cytoplasmic vesicle</keyword>
<comment type="subcellular location">
    <subcellularLocation>
        <location evidence="1">Cytoplasmic vesicle membrane</location>
        <topology evidence="1">Peripheral membrane protein</topology>
        <orientation evidence="1">Cytoplasmic side</orientation>
    </subcellularLocation>
    <subcellularLocation>
        <location evidence="2">Golgi apparatus</location>
    </subcellularLocation>
</comment>
<evidence type="ECO:0000259" key="10">
    <source>
        <dbReference type="Pfam" id="PF01217"/>
    </source>
</evidence>
<dbReference type="GO" id="GO:0030123">
    <property type="term" value="C:AP-3 adaptor complex"/>
    <property type="evidence" value="ECO:0007669"/>
    <property type="project" value="InterPro"/>
</dbReference>
<comment type="similarity">
    <text evidence="3">Belongs to the adaptor complexes small subunit family.</text>
</comment>
<feature type="domain" description="AP complex mu/sigma subunit" evidence="10">
    <location>
        <begin position="38"/>
        <end position="184"/>
    </location>
</feature>
<dbReference type="GO" id="GO:0006886">
    <property type="term" value="P:intracellular protein transport"/>
    <property type="evidence" value="ECO:0007669"/>
    <property type="project" value="InterPro"/>
</dbReference>
<reference evidence="11" key="2">
    <citation type="submission" date="2025-08" db="UniProtKB">
        <authorList>
            <consortium name="Ensembl"/>
        </authorList>
    </citation>
    <scope>IDENTIFICATION</scope>
</reference>
<evidence type="ECO:0000256" key="3">
    <source>
        <dbReference type="ARBA" id="ARBA00006972"/>
    </source>
</evidence>
<dbReference type="CDD" id="cd14834">
    <property type="entry name" value="AP3_sigma"/>
    <property type="match status" value="1"/>
</dbReference>
<keyword evidence="4" id="KW-0813">Transport</keyword>
<comment type="function">
    <text evidence="9">Part of the AP-3 complex, an adaptor-related complex which is not clathrin-associated. The complex is associated with the Golgi region as well as more peripheral structures. It facilitates the budding of vesicles from the Golgi membrane and may be directly involved in trafficking to lysosomes. In concert with the BLOC-1 complex, AP-3 is required to target cargos into vesicles assembled at cell bodies for delivery into neurites and nerve terminals.</text>
</comment>
<keyword evidence="5" id="KW-0653">Protein transport</keyword>
<evidence type="ECO:0000313" key="11">
    <source>
        <dbReference type="Ensembl" id="ENSCHIP00010017135.1"/>
    </source>
</evidence>
<evidence type="ECO:0000256" key="2">
    <source>
        <dbReference type="ARBA" id="ARBA00004555"/>
    </source>
</evidence>
<reference evidence="11" key="1">
    <citation type="submission" date="2019-03" db="EMBL/GenBank/DDBJ databases">
        <title>Genome sequencing and reference-guided assembly of Black Bengal Goat (Capra hircus).</title>
        <authorList>
            <person name="Siddiki A.Z."/>
            <person name="Baten A."/>
            <person name="Billah M."/>
            <person name="Alam M.A.U."/>
            <person name="Shawrob K.S.M."/>
            <person name="Saha S."/>
            <person name="Chowdhury M."/>
            <person name="Rahman A.H."/>
            <person name="Stear M."/>
            <person name="Miah G."/>
            <person name="Das G.B."/>
            <person name="Hossain M.M."/>
            <person name="Kumkum M."/>
            <person name="Islam M.S."/>
            <person name="Mollah A.M."/>
            <person name="Ahsan A."/>
            <person name="Tusar F."/>
            <person name="Khan M.K.I."/>
        </authorList>
    </citation>
    <scope>NUCLEOTIDE SEQUENCE [LARGE SCALE GENOMIC DNA]</scope>
</reference>
<dbReference type="PROSITE" id="PS00989">
    <property type="entry name" value="CLAT_ADAPTOR_S"/>
    <property type="match status" value="1"/>
</dbReference>
<sequence length="231" mass="26196">MFPGTTLSSAPAGSVLVVAEGEALWKQPVVKGAWRAKMIQAILVFNNHGKPRLVRFYQRFPEEIQQQIVRETFHLVLKRDDNICNFLEGGSLIGGSDYKLIYRHYATLYFVFCVDSSESELGILDLIQVFVETLDKCFENVCELDLIFHMDKVHYILQEVVMGGMVLETNMNEIVAQIEAQNRLEKSEVRHCWILPRLVREDLGRGRNGCCVKLGYCGALGVFSAPSSFFP</sequence>
<dbReference type="InterPro" id="IPR000804">
    <property type="entry name" value="Clathrin_sm-chain_CS"/>
</dbReference>
<dbReference type="SUPFAM" id="SSF64356">
    <property type="entry name" value="SNARE-like"/>
    <property type="match status" value="1"/>
</dbReference>
<evidence type="ECO:0000256" key="6">
    <source>
        <dbReference type="ARBA" id="ARBA00023034"/>
    </source>
</evidence>
<name>A0A8C2PBZ9_CAPHI</name>
<dbReference type="Gene3D" id="3.30.450.60">
    <property type="match status" value="1"/>
</dbReference>
<dbReference type="InterPro" id="IPR027155">
    <property type="entry name" value="APS3"/>
</dbReference>
<organism evidence="11">
    <name type="scientific">Capra hircus</name>
    <name type="common">Goat</name>
    <dbReference type="NCBI Taxonomy" id="9925"/>
    <lineage>
        <taxon>Eukaryota</taxon>
        <taxon>Metazoa</taxon>
        <taxon>Chordata</taxon>
        <taxon>Craniata</taxon>
        <taxon>Vertebrata</taxon>
        <taxon>Euteleostomi</taxon>
        <taxon>Mammalia</taxon>
        <taxon>Eutheria</taxon>
        <taxon>Laurasiatheria</taxon>
        <taxon>Artiodactyla</taxon>
        <taxon>Ruminantia</taxon>
        <taxon>Pecora</taxon>
        <taxon>Bovidae</taxon>
        <taxon>Caprinae</taxon>
        <taxon>Capra</taxon>
    </lineage>
</organism>
<dbReference type="Ensembl" id="ENSCHIT00010023948.1">
    <property type="protein sequence ID" value="ENSCHIP00010017135.1"/>
    <property type="gene ID" value="ENSCHIG00010012322.1"/>
</dbReference>
<dbReference type="InterPro" id="IPR016635">
    <property type="entry name" value="AP_complex_ssu"/>
</dbReference>
<evidence type="ECO:0000256" key="5">
    <source>
        <dbReference type="ARBA" id="ARBA00022927"/>
    </source>
</evidence>
<keyword evidence="7" id="KW-0472">Membrane</keyword>
<dbReference type="GO" id="GO:0006896">
    <property type="term" value="P:Golgi to vacuole transport"/>
    <property type="evidence" value="ECO:0007669"/>
    <property type="project" value="InterPro"/>
</dbReference>
<evidence type="ECO:0000256" key="1">
    <source>
        <dbReference type="ARBA" id="ARBA00004180"/>
    </source>
</evidence>
<protein>
    <recommendedName>
        <fullName evidence="10">AP complex mu/sigma subunit domain-containing protein</fullName>
    </recommendedName>
</protein>
<dbReference type="FunFam" id="3.30.450.60:FF:000001">
    <property type="entry name" value="AP complex subunit sigma"/>
    <property type="match status" value="1"/>
</dbReference>
<evidence type="ECO:0000256" key="8">
    <source>
        <dbReference type="ARBA" id="ARBA00023329"/>
    </source>
</evidence>
<accession>A0A8C2PBZ9</accession>
<dbReference type="GO" id="GO:0030659">
    <property type="term" value="C:cytoplasmic vesicle membrane"/>
    <property type="evidence" value="ECO:0007669"/>
    <property type="project" value="UniProtKB-SubCell"/>
</dbReference>
<proteinExistence type="inferred from homology"/>
<dbReference type="PANTHER" id="PTHR11753">
    <property type="entry name" value="ADAPTOR COMPLEXES SMALL SUBUNIT FAMILY"/>
    <property type="match status" value="1"/>
</dbReference>
<dbReference type="Pfam" id="PF01217">
    <property type="entry name" value="Clat_adaptor_s"/>
    <property type="match status" value="1"/>
</dbReference>
<evidence type="ECO:0000256" key="4">
    <source>
        <dbReference type="ARBA" id="ARBA00022448"/>
    </source>
</evidence>
<evidence type="ECO:0000256" key="7">
    <source>
        <dbReference type="ARBA" id="ARBA00023136"/>
    </source>
</evidence>